<dbReference type="AlphaFoldDB" id="A0A6M1TAM4"/>
<sequence length="417" mass="46308">MNNKMRDFSWPLVFLWVGLIIVGLVAIYSATQGPVAEFLPEYIQVNFTKQLIAFGLAIVVLIGIQFVTPRTFMEGSYIFYAICLILMVVTLFFGREVNGARSWLDIGPMNFQVSELMKVATVLAVANYLTSQRNISTENLRHALTAVILIAVPAILVVLQNDTGTAIVFFGLIPVMLFWSGLPYGVSLFMISPAIIGYLTIINWYWGLLAAIILTFAIFFIQRRTWLTFASFVFGLMVIIGMQVALTEVLQPHQRARIEAFTNPAFDPQGAGWNVIQAKTAIGSGGLYGKGFMEGTQTQLRFLPEQWTDFIFCVIGEEFGFIGASFVTLLFLALILKLLNSAGSHKHPFAQMVMVGVTTIYFIHFFINVGSATGLLPVIGVPLPFVSYGGSALLTNTLMLAICLNLDFYKRQFSIYR</sequence>
<dbReference type="NCBIfam" id="TIGR02210">
    <property type="entry name" value="rodA_shape"/>
    <property type="match status" value="1"/>
</dbReference>
<dbReference type="GO" id="GO:0071555">
    <property type="term" value="P:cell wall organization"/>
    <property type="evidence" value="ECO:0007669"/>
    <property type="project" value="UniProtKB-KW"/>
</dbReference>
<dbReference type="RefSeq" id="WP_165142332.1">
    <property type="nucleotide sequence ID" value="NZ_JAALLT010000003.1"/>
</dbReference>
<dbReference type="Pfam" id="PF01098">
    <property type="entry name" value="FTSW_RODA_SPOVE"/>
    <property type="match status" value="2"/>
</dbReference>
<dbReference type="GO" id="GO:0015648">
    <property type="term" value="F:lipid-linked peptidoglycan transporter activity"/>
    <property type="evidence" value="ECO:0007669"/>
    <property type="project" value="TreeGrafter"/>
</dbReference>
<keyword evidence="8 13" id="KW-1133">Transmembrane helix</keyword>
<organism evidence="14 15">
    <name type="scientific">Halalkalibaculum roseum</name>
    <dbReference type="NCBI Taxonomy" id="2709311"/>
    <lineage>
        <taxon>Bacteria</taxon>
        <taxon>Pseudomonadati</taxon>
        <taxon>Balneolota</taxon>
        <taxon>Balneolia</taxon>
        <taxon>Balneolales</taxon>
        <taxon>Balneolaceae</taxon>
        <taxon>Halalkalibaculum</taxon>
    </lineage>
</organism>
<dbReference type="PROSITE" id="PS00428">
    <property type="entry name" value="FTSW_RODA_SPOVE"/>
    <property type="match status" value="1"/>
</dbReference>
<feature type="transmembrane region" description="Helical" evidence="13">
    <location>
        <begin position="140"/>
        <end position="159"/>
    </location>
</feature>
<evidence type="ECO:0000256" key="9">
    <source>
        <dbReference type="ARBA" id="ARBA00023136"/>
    </source>
</evidence>
<evidence type="ECO:0000256" key="2">
    <source>
        <dbReference type="ARBA" id="ARBA00022475"/>
    </source>
</evidence>
<dbReference type="InterPro" id="IPR011923">
    <property type="entry name" value="RodA/MrdB"/>
</dbReference>
<keyword evidence="7" id="KW-0573">Peptidoglycan synthesis</keyword>
<evidence type="ECO:0000256" key="3">
    <source>
        <dbReference type="ARBA" id="ARBA00022676"/>
    </source>
</evidence>
<evidence type="ECO:0000256" key="6">
    <source>
        <dbReference type="ARBA" id="ARBA00022960"/>
    </source>
</evidence>
<evidence type="ECO:0000256" key="4">
    <source>
        <dbReference type="ARBA" id="ARBA00022679"/>
    </source>
</evidence>
<dbReference type="NCBIfam" id="NF037961">
    <property type="entry name" value="RodA_shape"/>
    <property type="match status" value="1"/>
</dbReference>
<dbReference type="GO" id="GO:0032153">
    <property type="term" value="C:cell division site"/>
    <property type="evidence" value="ECO:0007669"/>
    <property type="project" value="TreeGrafter"/>
</dbReference>
<feature type="transmembrane region" description="Helical" evidence="13">
    <location>
        <begin position="77"/>
        <end position="94"/>
    </location>
</feature>
<evidence type="ECO:0000256" key="13">
    <source>
        <dbReference type="SAM" id="Phobius"/>
    </source>
</evidence>
<dbReference type="Proteomes" id="UP000473278">
    <property type="component" value="Unassembled WGS sequence"/>
</dbReference>
<dbReference type="PANTHER" id="PTHR30474:SF1">
    <property type="entry name" value="PEPTIDOGLYCAN GLYCOSYLTRANSFERASE MRDB"/>
    <property type="match status" value="1"/>
</dbReference>
<reference evidence="14 15" key="1">
    <citation type="submission" date="2020-02" db="EMBL/GenBank/DDBJ databases">
        <title>Balneolaceae bacterium YR4-1, complete genome.</title>
        <authorList>
            <person name="Li Y."/>
            <person name="Wu S."/>
        </authorList>
    </citation>
    <scope>NUCLEOTIDE SEQUENCE [LARGE SCALE GENOMIC DNA]</scope>
    <source>
        <strain evidence="14 15">YR4-1</strain>
    </source>
</reference>
<dbReference type="GO" id="GO:0008360">
    <property type="term" value="P:regulation of cell shape"/>
    <property type="evidence" value="ECO:0007669"/>
    <property type="project" value="UniProtKB-KW"/>
</dbReference>
<feature type="transmembrane region" description="Helical" evidence="13">
    <location>
        <begin position="352"/>
        <end position="379"/>
    </location>
</feature>
<keyword evidence="2" id="KW-1003">Cell membrane</keyword>
<dbReference type="EMBL" id="JAALLT010000003">
    <property type="protein sequence ID" value="NGP77213.1"/>
    <property type="molecule type" value="Genomic_DNA"/>
</dbReference>
<dbReference type="PANTHER" id="PTHR30474">
    <property type="entry name" value="CELL CYCLE PROTEIN"/>
    <property type="match status" value="1"/>
</dbReference>
<keyword evidence="9 13" id="KW-0472">Membrane</keyword>
<gene>
    <name evidence="14" type="primary">rodA</name>
    <name evidence="14" type="ORF">G3570_11245</name>
</gene>
<protein>
    <recommendedName>
        <fullName evidence="12">Cell wall polymerase</fullName>
    </recommendedName>
    <alternativeName>
        <fullName evidence="11">Peptidoglycan polymerase</fullName>
    </alternativeName>
</protein>
<keyword evidence="3" id="KW-0328">Glycosyltransferase</keyword>
<evidence type="ECO:0000256" key="11">
    <source>
        <dbReference type="ARBA" id="ARBA00032370"/>
    </source>
</evidence>
<keyword evidence="15" id="KW-1185">Reference proteome</keyword>
<evidence type="ECO:0000256" key="7">
    <source>
        <dbReference type="ARBA" id="ARBA00022984"/>
    </source>
</evidence>
<keyword evidence="6" id="KW-0133">Cell shape</keyword>
<evidence type="ECO:0000313" key="15">
    <source>
        <dbReference type="Proteomes" id="UP000473278"/>
    </source>
</evidence>
<dbReference type="InterPro" id="IPR018365">
    <property type="entry name" value="Cell_cycle_FtsW-rel_CS"/>
</dbReference>
<keyword evidence="10" id="KW-0961">Cell wall biogenesis/degradation</keyword>
<evidence type="ECO:0000256" key="1">
    <source>
        <dbReference type="ARBA" id="ARBA00004141"/>
    </source>
</evidence>
<proteinExistence type="predicted"/>
<feature type="transmembrane region" description="Helical" evidence="13">
    <location>
        <begin position="166"/>
        <end position="189"/>
    </location>
</feature>
<feature type="transmembrane region" description="Helical" evidence="13">
    <location>
        <begin position="226"/>
        <end position="246"/>
    </location>
</feature>
<feature type="transmembrane region" description="Helical" evidence="13">
    <location>
        <begin position="12"/>
        <end position="31"/>
    </location>
</feature>
<keyword evidence="4" id="KW-0808">Transferase</keyword>
<dbReference type="GO" id="GO:0016757">
    <property type="term" value="F:glycosyltransferase activity"/>
    <property type="evidence" value="ECO:0007669"/>
    <property type="project" value="UniProtKB-KW"/>
</dbReference>
<evidence type="ECO:0000256" key="8">
    <source>
        <dbReference type="ARBA" id="ARBA00022989"/>
    </source>
</evidence>
<feature type="transmembrane region" description="Helical" evidence="13">
    <location>
        <begin position="195"/>
        <end position="219"/>
    </location>
</feature>
<keyword evidence="5 13" id="KW-0812">Transmembrane</keyword>
<dbReference type="GO" id="GO:0009252">
    <property type="term" value="P:peptidoglycan biosynthetic process"/>
    <property type="evidence" value="ECO:0007669"/>
    <property type="project" value="UniProtKB-KW"/>
</dbReference>
<evidence type="ECO:0000313" key="14">
    <source>
        <dbReference type="EMBL" id="NGP77213.1"/>
    </source>
</evidence>
<feature type="transmembrane region" description="Helical" evidence="13">
    <location>
        <begin position="51"/>
        <end position="68"/>
    </location>
</feature>
<evidence type="ECO:0000256" key="12">
    <source>
        <dbReference type="ARBA" id="ARBA00033270"/>
    </source>
</evidence>
<feature type="transmembrane region" description="Helical" evidence="13">
    <location>
        <begin position="385"/>
        <end position="408"/>
    </location>
</feature>
<comment type="subcellular location">
    <subcellularLocation>
        <location evidence="1">Membrane</location>
        <topology evidence="1">Multi-pass membrane protein</topology>
    </subcellularLocation>
</comment>
<dbReference type="GO" id="GO:0051301">
    <property type="term" value="P:cell division"/>
    <property type="evidence" value="ECO:0007669"/>
    <property type="project" value="InterPro"/>
</dbReference>
<feature type="transmembrane region" description="Helical" evidence="13">
    <location>
        <begin position="319"/>
        <end position="340"/>
    </location>
</feature>
<evidence type="ECO:0000256" key="10">
    <source>
        <dbReference type="ARBA" id="ARBA00023316"/>
    </source>
</evidence>
<name>A0A6M1TAM4_9BACT</name>
<comment type="caution">
    <text evidence="14">The sequence shown here is derived from an EMBL/GenBank/DDBJ whole genome shotgun (WGS) entry which is preliminary data.</text>
</comment>
<dbReference type="GO" id="GO:0005886">
    <property type="term" value="C:plasma membrane"/>
    <property type="evidence" value="ECO:0007669"/>
    <property type="project" value="TreeGrafter"/>
</dbReference>
<evidence type="ECO:0000256" key="5">
    <source>
        <dbReference type="ARBA" id="ARBA00022692"/>
    </source>
</evidence>
<accession>A0A6M1TAM4</accession>
<dbReference type="InterPro" id="IPR001182">
    <property type="entry name" value="FtsW/RodA"/>
</dbReference>